<evidence type="ECO:0000313" key="4">
    <source>
        <dbReference type="Proteomes" id="UP001189429"/>
    </source>
</evidence>
<proteinExistence type="predicted"/>
<evidence type="ECO:0000259" key="2">
    <source>
        <dbReference type="PROSITE" id="PS50222"/>
    </source>
</evidence>
<keyword evidence="4" id="KW-1185">Reference proteome</keyword>
<comment type="caution">
    <text evidence="3">The sequence shown here is derived from an EMBL/GenBank/DDBJ whole genome shotgun (WGS) entry which is preliminary data.</text>
</comment>
<protein>
    <recommendedName>
        <fullName evidence="2">EF-hand domain-containing protein</fullName>
    </recommendedName>
</protein>
<reference evidence="3" key="1">
    <citation type="submission" date="2023-10" db="EMBL/GenBank/DDBJ databases">
        <authorList>
            <person name="Chen Y."/>
            <person name="Shah S."/>
            <person name="Dougan E. K."/>
            <person name="Thang M."/>
            <person name="Chan C."/>
        </authorList>
    </citation>
    <scope>NUCLEOTIDE SEQUENCE [LARGE SCALE GENOMIC DNA]</scope>
</reference>
<dbReference type="PROSITE" id="PS00018">
    <property type="entry name" value="EF_HAND_1"/>
    <property type="match status" value="1"/>
</dbReference>
<dbReference type="Pfam" id="PF00036">
    <property type="entry name" value="EF-hand_1"/>
    <property type="match status" value="1"/>
</dbReference>
<feature type="domain" description="EF-hand" evidence="2">
    <location>
        <begin position="107"/>
        <end position="142"/>
    </location>
</feature>
<dbReference type="PROSITE" id="PS50222">
    <property type="entry name" value="EF_HAND_2"/>
    <property type="match status" value="1"/>
</dbReference>
<dbReference type="InterPro" id="IPR018247">
    <property type="entry name" value="EF_Hand_1_Ca_BS"/>
</dbReference>
<gene>
    <name evidence="3" type="ORF">PCOR1329_LOCUS62505</name>
</gene>
<feature type="non-terminal residue" evidence="3">
    <location>
        <position position="1"/>
    </location>
</feature>
<keyword evidence="1" id="KW-0106">Calcium</keyword>
<accession>A0ABN9VYY7</accession>
<dbReference type="EMBL" id="CAUYUJ010017897">
    <property type="protein sequence ID" value="CAK0878897.1"/>
    <property type="molecule type" value="Genomic_DNA"/>
</dbReference>
<organism evidence="3 4">
    <name type="scientific">Prorocentrum cordatum</name>
    <dbReference type="NCBI Taxonomy" id="2364126"/>
    <lineage>
        <taxon>Eukaryota</taxon>
        <taxon>Sar</taxon>
        <taxon>Alveolata</taxon>
        <taxon>Dinophyceae</taxon>
        <taxon>Prorocentrales</taxon>
        <taxon>Prorocentraceae</taxon>
        <taxon>Prorocentrum</taxon>
    </lineage>
</organism>
<evidence type="ECO:0000313" key="3">
    <source>
        <dbReference type="EMBL" id="CAK0878897.1"/>
    </source>
</evidence>
<sequence>DPDQFDQFQAAAREAMRTPAQVERLRSVMLAVNRLRSDPDLGEFFRELDEDGPLALRKYGQQDWFLQKLAAAEASVAEEQGSPDDQDGADEQLAAELDLEEQAMRELEDELIAEIFTKFDTDKDGVLSLDEFNSLQRTTEGPDAEFTSEQLASLLLAISPELLEPGRGMPFKEFYRLYSDQKLAEQYGTDVVRDHGKIFGSDTVPGSAEVPEYLFGDPGPG</sequence>
<dbReference type="Proteomes" id="UP001189429">
    <property type="component" value="Unassembled WGS sequence"/>
</dbReference>
<evidence type="ECO:0000256" key="1">
    <source>
        <dbReference type="ARBA" id="ARBA00022837"/>
    </source>
</evidence>
<dbReference type="InterPro" id="IPR002048">
    <property type="entry name" value="EF_hand_dom"/>
</dbReference>
<dbReference type="InterPro" id="IPR011992">
    <property type="entry name" value="EF-hand-dom_pair"/>
</dbReference>
<dbReference type="Gene3D" id="1.10.238.10">
    <property type="entry name" value="EF-hand"/>
    <property type="match status" value="1"/>
</dbReference>
<dbReference type="SUPFAM" id="SSF47473">
    <property type="entry name" value="EF-hand"/>
    <property type="match status" value="1"/>
</dbReference>
<name>A0ABN9VYY7_9DINO</name>